<dbReference type="AlphaFoldDB" id="F8FIA6"/>
<dbReference type="KEGG" id="pms:KNP414_05485"/>
<evidence type="ECO:0000313" key="8">
    <source>
        <dbReference type="Proteomes" id="UP000006620"/>
    </source>
</evidence>
<dbReference type="RefSeq" id="WP_013919162.1">
    <property type="nucleotide sequence ID" value="NC_015690.1"/>
</dbReference>
<name>F8FIA6_PAEMK</name>
<organism evidence="7 8">
    <name type="scientific">Paenibacillus mucilaginosus (strain KNP414)</name>
    <dbReference type="NCBI Taxonomy" id="1036673"/>
    <lineage>
        <taxon>Bacteria</taxon>
        <taxon>Bacillati</taxon>
        <taxon>Bacillota</taxon>
        <taxon>Bacilli</taxon>
        <taxon>Bacillales</taxon>
        <taxon>Paenibacillaceae</taxon>
        <taxon>Paenibacillus</taxon>
    </lineage>
</organism>
<evidence type="ECO:0000256" key="6">
    <source>
        <dbReference type="SAM" id="Phobius"/>
    </source>
</evidence>
<feature type="transmembrane region" description="Helical" evidence="6">
    <location>
        <begin position="12"/>
        <end position="33"/>
    </location>
</feature>
<keyword evidence="5 6" id="KW-0472">Membrane</keyword>
<evidence type="ECO:0000256" key="2">
    <source>
        <dbReference type="ARBA" id="ARBA00022475"/>
    </source>
</evidence>
<keyword evidence="3 6" id="KW-0812">Transmembrane</keyword>
<reference evidence="7 8" key="2">
    <citation type="journal article" date="2013" name="Genome Announc.">
        <title>Genome Sequence of Growth-Improving Paenibacillus mucilaginosus Strain KNP414.</title>
        <authorList>
            <person name="Lu J.J."/>
            <person name="Wang J.F."/>
            <person name="Hu X.F."/>
        </authorList>
    </citation>
    <scope>NUCLEOTIDE SEQUENCE [LARGE SCALE GENOMIC DNA]</scope>
    <source>
        <strain evidence="7 8">KNP414</strain>
    </source>
</reference>
<dbReference type="Gene3D" id="1.20.1740.10">
    <property type="entry name" value="Amino acid/polyamine transporter I"/>
    <property type="match status" value="1"/>
</dbReference>
<dbReference type="PANTHER" id="PTHR42770:SF13">
    <property type="entry name" value="L-METHIONINE_BRANCHED-CHAIN AMINO ACID EXPORTER YJEH"/>
    <property type="match status" value="1"/>
</dbReference>
<dbReference type="PANTHER" id="PTHR42770">
    <property type="entry name" value="AMINO ACID TRANSPORTER-RELATED"/>
    <property type="match status" value="1"/>
</dbReference>
<feature type="transmembrane region" description="Helical" evidence="6">
    <location>
        <begin position="146"/>
        <end position="166"/>
    </location>
</feature>
<dbReference type="EMBL" id="CP002869">
    <property type="protein sequence ID" value="AEI44009.1"/>
    <property type="molecule type" value="Genomic_DNA"/>
</dbReference>
<comment type="subcellular location">
    <subcellularLocation>
        <location evidence="1">Cell membrane</location>
        <topology evidence="1">Multi-pass membrane protein</topology>
    </subcellularLocation>
</comment>
<gene>
    <name evidence="7" type="ordered locus">KNP414_05485</name>
</gene>
<evidence type="ECO:0008006" key="9">
    <source>
        <dbReference type="Google" id="ProtNLM"/>
    </source>
</evidence>
<feature type="transmembrane region" description="Helical" evidence="6">
    <location>
        <begin position="320"/>
        <end position="338"/>
    </location>
</feature>
<dbReference type="Pfam" id="PF13520">
    <property type="entry name" value="AA_permease_2"/>
    <property type="match status" value="1"/>
</dbReference>
<keyword evidence="4 6" id="KW-1133">Transmembrane helix</keyword>
<proteinExistence type="predicted"/>
<dbReference type="HOGENOM" id="CLU_007946_18_0_9"/>
<dbReference type="InterPro" id="IPR002293">
    <property type="entry name" value="AA/rel_permease1"/>
</dbReference>
<feature type="transmembrane region" description="Helical" evidence="6">
    <location>
        <begin position="377"/>
        <end position="393"/>
    </location>
</feature>
<protein>
    <recommendedName>
        <fullName evidence="9">Amino acid permease-associated region</fullName>
    </recommendedName>
</protein>
<dbReference type="GO" id="GO:0022857">
    <property type="term" value="F:transmembrane transporter activity"/>
    <property type="evidence" value="ECO:0007669"/>
    <property type="project" value="InterPro"/>
</dbReference>
<feature type="transmembrane region" description="Helical" evidence="6">
    <location>
        <begin position="186"/>
        <end position="210"/>
    </location>
</feature>
<reference evidence="8" key="1">
    <citation type="submission" date="2011-06" db="EMBL/GenBank/DDBJ databases">
        <title>Complete genome sequence of Paenibacillus mucilaginosus KNP414.</title>
        <authorList>
            <person name="Wang J."/>
            <person name="Hu S."/>
            <person name="Hu X."/>
            <person name="Zhang B."/>
            <person name="Dong D."/>
            <person name="Zhang S."/>
            <person name="Zhao K."/>
            <person name="Wu D."/>
        </authorList>
    </citation>
    <scope>NUCLEOTIDE SEQUENCE [LARGE SCALE GENOMIC DNA]</scope>
    <source>
        <strain evidence="8">KNP414</strain>
    </source>
</reference>
<dbReference type="GO" id="GO:0005886">
    <property type="term" value="C:plasma membrane"/>
    <property type="evidence" value="ECO:0007669"/>
    <property type="project" value="UniProtKB-SubCell"/>
</dbReference>
<evidence type="ECO:0000256" key="3">
    <source>
        <dbReference type="ARBA" id="ARBA00022692"/>
    </source>
</evidence>
<sequence length="438" mass="45408">MTEGRELRRSLSWVQGAAMTAGAVLGGGILVLPALTAEEAGPASLLSWMLMSLLVLPIALTMGRLASAVPDSGGVVSFARRAFGDRAAYLLGWTMLGSIPIGVPVMALTGAHYVGSLFSLSHTGTTVLAGALILCALLLNARGIELAGWVQVVVIVIIALMLMIAAGGAAPLVERESFEPFLPHGWASVGLAAVTIFFCFCGWEMIVPLAEEFRNPSRDIPLSLMTAALLIIVLYLSIAAVTVGTGSYGGTGGLAPLSLLMEKAFGSAAGAVTGALALFITFSSVHTNIAGFSRMIYAQAREGELPGWLAKLHPAHRSPIAALYGCGAVFGGVLLYYGTAEPSLAWLVKWPSAIFIFSYIVVMAAALRLLPAKSGGRVWAGLSLVLCLAIYAFSGWAAGFPLVLAAAGALFAFLRRKPASMKSAAGAERSSAPGKSPR</sequence>
<keyword evidence="2" id="KW-1003">Cell membrane</keyword>
<feature type="transmembrane region" description="Helical" evidence="6">
    <location>
        <begin position="264"/>
        <end position="285"/>
    </location>
</feature>
<evidence type="ECO:0000256" key="1">
    <source>
        <dbReference type="ARBA" id="ARBA00004651"/>
    </source>
</evidence>
<feature type="transmembrane region" description="Helical" evidence="6">
    <location>
        <begin position="113"/>
        <end position="139"/>
    </location>
</feature>
<feature type="transmembrane region" description="Helical" evidence="6">
    <location>
        <begin position="45"/>
        <end position="66"/>
    </location>
</feature>
<evidence type="ECO:0000313" key="7">
    <source>
        <dbReference type="EMBL" id="AEI44009.1"/>
    </source>
</evidence>
<feature type="transmembrane region" description="Helical" evidence="6">
    <location>
        <begin position="87"/>
        <end position="107"/>
    </location>
</feature>
<evidence type="ECO:0000256" key="4">
    <source>
        <dbReference type="ARBA" id="ARBA00022989"/>
    </source>
</evidence>
<evidence type="ECO:0000256" key="5">
    <source>
        <dbReference type="ARBA" id="ARBA00023136"/>
    </source>
</evidence>
<dbReference type="InterPro" id="IPR050367">
    <property type="entry name" value="APC_superfamily"/>
</dbReference>
<dbReference type="Proteomes" id="UP000006620">
    <property type="component" value="Chromosome"/>
</dbReference>
<accession>F8FIA6</accession>
<dbReference type="PATRIC" id="fig|1036673.3.peg.5088"/>
<feature type="transmembrane region" description="Helical" evidence="6">
    <location>
        <begin position="350"/>
        <end position="370"/>
    </location>
</feature>
<dbReference type="PIRSF" id="PIRSF006060">
    <property type="entry name" value="AA_transporter"/>
    <property type="match status" value="1"/>
</dbReference>
<feature type="transmembrane region" description="Helical" evidence="6">
    <location>
        <begin position="222"/>
        <end position="244"/>
    </location>
</feature>